<protein>
    <submittedName>
        <fullName evidence="2">Uncharacterized protein</fullName>
    </submittedName>
</protein>
<sequence length="258" mass="27251">MTAPQHPPTHRSIFDILSGDKRSPSCIQLRGSILPIRPHAPTDEIKVLCEPADVKKPAVASTDSLEKSIPPLAHKTEAASEDNATASDPSPPSASSTKDSVDPTSDPPLPPDPPILHPLELAPPASPSTAILTTEIFFTTPSTRANSPSASIGGGGGGGGRHDDATTFFDDMMNDPRESGTLGLMSKGGPLTPSPTTSLPELYHDFFDNHPELCCESDQSSSDVEMMEHDLLDDEDAPVMIRALAMAEVRQATVMTVV</sequence>
<feature type="compositionally biased region" description="Polar residues" evidence="1">
    <location>
        <begin position="139"/>
        <end position="150"/>
    </location>
</feature>
<feature type="region of interest" description="Disordered" evidence="1">
    <location>
        <begin position="139"/>
        <end position="163"/>
    </location>
</feature>
<dbReference type="OrthoDB" id="2428218at2759"/>
<organism evidence="2 3">
    <name type="scientific">Mortierella alpina</name>
    <name type="common">Oleaginous fungus</name>
    <name type="synonym">Mortierella renispora</name>
    <dbReference type="NCBI Taxonomy" id="64518"/>
    <lineage>
        <taxon>Eukaryota</taxon>
        <taxon>Fungi</taxon>
        <taxon>Fungi incertae sedis</taxon>
        <taxon>Mucoromycota</taxon>
        <taxon>Mortierellomycotina</taxon>
        <taxon>Mortierellomycetes</taxon>
        <taxon>Mortierellales</taxon>
        <taxon>Mortierellaceae</taxon>
        <taxon>Mortierella</taxon>
    </lineage>
</organism>
<feature type="region of interest" description="Disordered" evidence="1">
    <location>
        <begin position="76"/>
        <end position="126"/>
    </location>
</feature>
<name>A0A9P6J3M0_MORAP</name>
<comment type="caution">
    <text evidence="2">The sequence shown here is derived from an EMBL/GenBank/DDBJ whole genome shotgun (WGS) entry which is preliminary data.</text>
</comment>
<dbReference type="Proteomes" id="UP000738359">
    <property type="component" value="Unassembled WGS sequence"/>
</dbReference>
<keyword evidence="3" id="KW-1185">Reference proteome</keyword>
<accession>A0A9P6J3M0</accession>
<feature type="compositionally biased region" description="Low complexity" evidence="1">
    <location>
        <begin position="84"/>
        <end position="104"/>
    </location>
</feature>
<proteinExistence type="predicted"/>
<evidence type="ECO:0000313" key="2">
    <source>
        <dbReference type="EMBL" id="KAF9960575.1"/>
    </source>
</evidence>
<evidence type="ECO:0000256" key="1">
    <source>
        <dbReference type="SAM" id="MobiDB-lite"/>
    </source>
</evidence>
<dbReference type="EMBL" id="JAAAHY010000624">
    <property type="protein sequence ID" value="KAF9960575.1"/>
    <property type="molecule type" value="Genomic_DNA"/>
</dbReference>
<reference evidence="2" key="1">
    <citation type="journal article" date="2020" name="Fungal Divers.">
        <title>Resolving the Mortierellaceae phylogeny through synthesis of multi-gene phylogenetics and phylogenomics.</title>
        <authorList>
            <person name="Vandepol N."/>
            <person name="Liber J."/>
            <person name="Desiro A."/>
            <person name="Na H."/>
            <person name="Kennedy M."/>
            <person name="Barry K."/>
            <person name="Grigoriev I.V."/>
            <person name="Miller A.N."/>
            <person name="O'Donnell K."/>
            <person name="Stajich J.E."/>
            <person name="Bonito G."/>
        </authorList>
    </citation>
    <scope>NUCLEOTIDE SEQUENCE</scope>
    <source>
        <strain evidence="2">CK1249</strain>
    </source>
</reference>
<gene>
    <name evidence="2" type="ORF">BGZ70_008566</name>
</gene>
<evidence type="ECO:0000313" key="3">
    <source>
        <dbReference type="Proteomes" id="UP000738359"/>
    </source>
</evidence>
<dbReference type="AlphaFoldDB" id="A0A9P6J3M0"/>
<feature type="compositionally biased region" description="Pro residues" evidence="1">
    <location>
        <begin position="105"/>
        <end position="116"/>
    </location>
</feature>